<reference evidence="1" key="1">
    <citation type="submission" date="2022-04" db="EMBL/GenBank/DDBJ databases">
        <title>Jade perch genome.</title>
        <authorList>
            <person name="Chao B."/>
        </authorList>
    </citation>
    <scope>NUCLEOTIDE SEQUENCE</scope>
    <source>
        <strain evidence="1">CB-2022</strain>
    </source>
</reference>
<organism evidence="1 2">
    <name type="scientific">Scortum barcoo</name>
    <name type="common">barcoo grunter</name>
    <dbReference type="NCBI Taxonomy" id="214431"/>
    <lineage>
        <taxon>Eukaryota</taxon>
        <taxon>Metazoa</taxon>
        <taxon>Chordata</taxon>
        <taxon>Craniata</taxon>
        <taxon>Vertebrata</taxon>
        <taxon>Euteleostomi</taxon>
        <taxon>Actinopterygii</taxon>
        <taxon>Neopterygii</taxon>
        <taxon>Teleostei</taxon>
        <taxon>Neoteleostei</taxon>
        <taxon>Acanthomorphata</taxon>
        <taxon>Eupercaria</taxon>
        <taxon>Centrarchiformes</taxon>
        <taxon>Terapontoidei</taxon>
        <taxon>Terapontidae</taxon>
        <taxon>Scortum</taxon>
    </lineage>
</organism>
<evidence type="ECO:0000313" key="1">
    <source>
        <dbReference type="EMBL" id="KAI3357268.1"/>
    </source>
</evidence>
<dbReference type="Proteomes" id="UP000831701">
    <property type="component" value="Chromosome 19"/>
</dbReference>
<dbReference type="EMBL" id="CM041549">
    <property type="protein sequence ID" value="KAI3357268.1"/>
    <property type="molecule type" value="Genomic_DNA"/>
</dbReference>
<evidence type="ECO:0000313" key="2">
    <source>
        <dbReference type="Proteomes" id="UP000831701"/>
    </source>
</evidence>
<name>A0ACB8VPS7_9TELE</name>
<sequence>MSRGELERLDPAVFQKQLHNLKFSMEEEGDSNMCIDTDSDTAEKRDGTKCKVKWTQEEDENLKILISNFGKKDWKTIASFLPGRTEFQCMHRWKKHLDPDLVKGFWSKEEDEKIVELVAKHGTKHWSMIARHLKGRLGKQCRERWHNHLDPLVKKSSWTKEEDLIIYKAHSILGNRWAEIAKLVPGRTDNSVKNHWNSTIKRKAELGLYKDDADSVSLDIQQFVEGEVDFKCDVVLDTEPVTLEVVRPENKKKQKAKQKAVIPLTQPLSSRRELSSPSPSLPPSSSSSPSSSSGTAPVDQKKFTDAALRMIAEDMLPLSFVEGAGFRSFMSTISPEYNKLSQRVVGLQLYDDVERTIKPQLIRDLKTCLAKTKDGESTIHVTFDLWAGDQSHPVEEPIVVVQLHFISDSWQIRRPIVAFRHLSHKNLSTAVAQELEGVLLSYGIFPRSIGYVLANQAKEVLAANSLFCDYKIMCSSSRGEPDGDEMVAFLSDQMSETEVPFSELQIGTRTICVSKTLQLVIKEALKNSRVVENLLSQVHNVVAFFRSSAYWSEVLLKECNVSLCPSSSNCRWNSMMLSLRRMVQESTWSAIMTLLAQARIEASDTASAPPLVMVKREQVIDILGLLEPFGEALRVLQGNGVTVSFIIPSLIGLDKTLESLVTNYTHFNKALRTGLHTHFQSLIHQKDMILAAVLDPRIKLQPFPETKREDQTGFLTPPSKCQARTIVEDTLGSLKTSASPSVQTDKEQPSKELKKEQGGEEESQASMLMEASCGSSDDNNCDGVSENDLKRKSVFNFLQPPAKTMKTSELDVYLSEPLWENNSSLLYWKSATRFPQLQDIAKKLLAVPASSGGFDRLCPMAASHFVSDMALYVKAAEILEKAERKQGAVKTLVYDSKFTNIKQLFALVCETQKFSSVLEEIIESTKLLKQTKLKMQLAQVLVYDLLMGQGLKCGGSWKAMMMKHRSRLQAALARMKVKRRVSRNEDLLPAGVQGRTGDQLPRYVRVNTLKTTVEDAVDYLKRDGFSYMGQASRLEDLTLKERDFVKDMHLPELLVFSSKTDFHEHFLYKAGHIILQDKASCLPAFVLNPPPGSHLIDACAAPGNKSSHLAALMKNRGRLFAFDLDAKRLATMSTLLLRAGVTCQQLANQDFLKVDPDSPQYKDVEYILLDPSCSGSGMVCLRDNASSADQEKDQARLASLASFQLRCLNHALRFPRLKRLVYSTCSIHRQENEEVMSACLQQNPGFRLVPLLAQWPERGLEPLTQCLRASPSKTRTHGFFVALLEKRSEAENKKQEPAVQMSESEATPPVSSYCQKRPAASEEESEASETEDKPTPAEGQTDGTPGKKKRRKRKKKKKKAGTRSVVWFGFYLSKLRKEFLSGSSMAQVPTVRLSAGLEVCRVLNGMWQVSGAHGEVDRAAAVEAMQVYVDAGLTTFDMADIYGPAEEIFGQFNSQLKSKSCENNIPALQSLTKYVPRPGPMNRKVVEKAMQRSMTRMQVDSLDCVQFHWWDYRDKRYLDALGHLSDLQQEGLIRELSLTNFDTQRMEEITNRGIRISSNQVQYSLIDQRPAAKMEKFCLANNIQLLTYGTLAGGLLSERYLGKAEPNSRAELYTASLSKYKNMIHAWGGWSLFQDLLVALKTVAKRHDCSVASVATRYVLNRPAVGGVIVGCRLGVAGAGQHISDSLRSCSSDLKLAPEDLATISAVTQRSRDLMALIGDCGDEYRS</sequence>
<accession>A0ACB8VPS7</accession>
<proteinExistence type="predicted"/>
<comment type="caution">
    <text evidence="1">The sequence shown here is derived from an EMBL/GenBank/DDBJ whole genome shotgun (WGS) entry which is preliminary data.</text>
</comment>
<keyword evidence="2" id="KW-1185">Reference proteome</keyword>
<gene>
    <name evidence="1" type="ORF">L3Q82_015717</name>
</gene>
<protein>
    <submittedName>
        <fullName evidence="1">Uncharacterized protein</fullName>
    </submittedName>
</protein>